<dbReference type="RefSeq" id="WP_162368526.1">
    <property type="nucleotide sequence ID" value="NZ_WUBS01000022.1"/>
</dbReference>
<keyword evidence="1" id="KW-0812">Transmembrane</keyword>
<reference evidence="2 3" key="2">
    <citation type="submission" date="2020-02" db="EMBL/GenBank/DDBJ databases">
        <title>The new genus of Enterobacteriales.</title>
        <authorList>
            <person name="Kim I.S."/>
        </authorList>
    </citation>
    <scope>NUCLEOTIDE SEQUENCE [LARGE SCALE GENOMIC DNA]</scope>
    <source>
        <strain evidence="2 3">SAP-6</strain>
    </source>
</reference>
<accession>A0A845SSI8</accession>
<proteinExistence type="predicted"/>
<keyword evidence="3" id="KW-1185">Reference proteome</keyword>
<dbReference type="EMBL" id="WUBS01000022">
    <property type="protein sequence ID" value="NDL65816.1"/>
    <property type="molecule type" value="Genomic_DNA"/>
</dbReference>
<dbReference type="Proteomes" id="UP000461443">
    <property type="component" value="Unassembled WGS sequence"/>
</dbReference>
<feature type="transmembrane region" description="Helical" evidence="1">
    <location>
        <begin position="32"/>
        <end position="50"/>
    </location>
</feature>
<evidence type="ECO:0000313" key="3">
    <source>
        <dbReference type="Proteomes" id="UP000461443"/>
    </source>
</evidence>
<feature type="transmembrane region" description="Helical" evidence="1">
    <location>
        <begin position="62"/>
        <end position="87"/>
    </location>
</feature>
<feature type="transmembrane region" description="Helical" evidence="1">
    <location>
        <begin position="6"/>
        <end position="25"/>
    </location>
</feature>
<keyword evidence="1" id="KW-0472">Membrane</keyword>
<comment type="caution">
    <text evidence="2">The sequence shown here is derived from an EMBL/GenBank/DDBJ whole genome shotgun (WGS) entry which is preliminary data.</text>
</comment>
<gene>
    <name evidence="2" type="ORF">GRH90_24075</name>
</gene>
<reference evidence="2 3" key="1">
    <citation type="submission" date="2019-12" db="EMBL/GenBank/DDBJ databases">
        <authorList>
            <person name="Lee S.D."/>
        </authorList>
    </citation>
    <scope>NUCLEOTIDE SEQUENCE [LARGE SCALE GENOMIC DNA]</scope>
    <source>
        <strain evidence="2 3">SAP-6</strain>
    </source>
</reference>
<protein>
    <submittedName>
        <fullName evidence="2">Uncharacterized protein</fullName>
    </submittedName>
</protein>
<dbReference type="AlphaFoldDB" id="A0A845SSI8"/>
<evidence type="ECO:0000256" key="1">
    <source>
        <dbReference type="SAM" id="Phobius"/>
    </source>
</evidence>
<evidence type="ECO:0000313" key="2">
    <source>
        <dbReference type="EMBL" id="NDL65816.1"/>
    </source>
</evidence>
<organism evidence="2 3">
    <name type="scientific">Acerihabitans arboris</name>
    <dbReference type="NCBI Taxonomy" id="2691583"/>
    <lineage>
        <taxon>Bacteria</taxon>
        <taxon>Pseudomonadati</taxon>
        <taxon>Pseudomonadota</taxon>
        <taxon>Gammaproteobacteria</taxon>
        <taxon>Enterobacterales</taxon>
        <taxon>Pectobacteriaceae</taxon>
        <taxon>Acerihabitans</taxon>
    </lineage>
</organism>
<keyword evidence="1" id="KW-1133">Transmembrane helix</keyword>
<sequence length="98" mass="11115">MLTETSAPWAYNLIILALLLSAYAHLAWKKEYLYIFLSLAGTLCASWVVLMRVDSLSLSTAWPLFLLINASFVMVSVVSSWSLSFYLRVKNARRGDHK</sequence>
<name>A0A845SSI8_9GAMM</name>